<dbReference type="Gene3D" id="1.10.10.10">
    <property type="entry name" value="Winged helix-like DNA-binding domain superfamily/Winged helix DNA-binding domain"/>
    <property type="match status" value="1"/>
</dbReference>
<evidence type="ECO:0000313" key="3">
    <source>
        <dbReference type="EMBL" id="MFC0863953.1"/>
    </source>
</evidence>
<dbReference type="EMBL" id="JBHMQT010000036">
    <property type="protein sequence ID" value="MFC0863953.1"/>
    <property type="molecule type" value="Genomic_DNA"/>
</dbReference>
<dbReference type="InterPro" id="IPR000792">
    <property type="entry name" value="Tscrpt_reg_LuxR_C"/>
</dbReference>
<dbReference type="Pfam" id="PF00196">
    <property type="entry name" value="GerE"/>
    <property type="match status" value="1"/>
</dbReference>
<dbReference type="Proteomes" id="UP001589870">
    <property type="component" value="Unassembled WGS sequence"/>
</dbReference>
<dbReference type="PROSITE" id="PS50043">
    <property type="entry name" value="HTH_LUXR_2"/>
    <property type="match status" value="1"/>
</dbReference>
<reference evidence="3 4" key="1">
    <citation type="submission" date="2024-09" db="EMBL/GenBank/DDBJ databases">
        <authorList>
            <person name="Sun Q."/>
            <person name="Mori K."/>
        </authorList>
    </citation>
    <scope>NUCLEOTIDE SEQUENCE [LARGE SCALE GENOMIC DNA]</scope>
    <source>
        <strain evidence="3 4">TBRC 1851</strain>
    </source>
</reference>
<evidence type="ECO:0000313" key="4">
    <source>
        <dbReference type="Proteomes" id="UP001589870"/>
    </source>
</evidence>
<dbReference type="PANTHER" id="PTHR34293">
    <property type="entry name" value="HTH-TYPE TRANSCRIPTIONAL REGULATOR TRMBL2"/>
    <property type="match status" value="1"/>
</dbReference>
<gene>
    <name evidence="3" type="ORF">ACFHYQ_16745</name>
</gene>
<dbReference type="InterPro" id="IPR051797">
    <property type="entry name" value="TrmB-like"/>
</dbReference>
<accession>A0ABV6U668</accession>
<proteinExistence type="predicted"/>
<dbReference type="RefSeq" id="WP_394302077.1">
    <property type="nucleotide sequence ID" value="NZ_JBHMQT010000036.1"/>
</dbReference>
<dbReference type="SUPFAM" id="SSF46785">
    <property type="entry name" value="Winged helix' DNA-binding domain"/>
    <property type="match status" value="1"/>
</dbReference>
<organism evidence="3 4">
    <name type="scientific">Sphaerimonospora cavernae</name>
    <dbReference type="NCBI Taxonomy" id="1740611"/>
    <lineage>
        <taxon>Bacteria</taxon>
        <taxon>Bacillati</taxon>
        <taxon>Actinomycetota</taxon>
        <taxon>Actinomycetes</taxon>
        <taxon>Streptosporangiales</taxon>
        <taxon>Streptosporangiaceae</taxon>
        <taxon>Sphaerimonospora</taxon>
    </lineage>
</organism>
<sequence>MLKLQGLDSTSEAVYRTMLRHPRYGAAALAQSLGLTEDVVTGAMKKLSNLALIRPSTNSDVRVQVVSPLMDLEALLSRQQADLADQQRRIEESRAAVTRLISVYAAPCRGPVQSFAEQLVGVQEVRDLLALLTEQVKEEVLTFAPGGPQTQENMSASRPLNRRLLQRGVRMRTIYLDSIRNCKHTVEHSEWLTEQGGEVRTVPSLPIRMIILDRLTAVVASDSDDSSQGAVLLTGQGTLTALCAFFESVWATGRPLGIPGPRDVNGLTSQEKAALNLLAAGLTDEAVSKRLGVSPRTARRISSDLVERLGARSRFQAGVLAARQGWL</sequence>
<dbReference type="InterPro" id="IPR036390">
    <property type="entry name" value="WH_DNA-bd_sf"/>
</dbReference>
<dbReference type="PANTHER" id="PTHR34293:SF1">
    <property type="entry name" value="HTH-TYPE TRANSCRIPTIONAL REGULATOR TRMBL2"/>
    <property type="match status" value="1"/>
</dbReference>
<dbReference type="InterPro" id="IPR036388">
    <property type="entry name" value="WH-like_DNA-bd_sf"/>
</dbReference>
<feature type="domain" description="HTH luxR-type" evidence="2">
    <location>
        <begin position="260"/>
        <end position="325"/>
    </location>
</feature>
<keyword evidence="4" id="KW-1185">Reference proteome</keyword>
<name>A0ABV6U668_9ACTN</name>
<dbReference type="SUPFAM" id="SSF46894">
    <property type="entry name" value="C-terminal effector domain of the bipartite response regulators"/>
    <property type="match status" value="1"/>
</dbReference>
<keyword evidence="1" id="KW-0175">Coiled coil</keyword>
<protein>
    <submittedName>
        <fullName evidence="3">LuxR C-terminal-related transcriptional regulator</fullName>
    </submittedName>
</protein>
<evidence type="ECO:0000256" key="1">
    <source>
        <dbReference type="SAM" id="Coils"/>
    </source>
</evidence>
<evidence type="ECO:0000259" key="2">
    <source>
        <dbReference type="PROSITE" id="PS50043"/>
    </source>
</evidence>
<dbReference type="InterPro" id="IPR016032">
    <property type="entry name" value="Sig_transdc_resp-reg_C-effctor"/>
</dbReference>
<feature type="coiled-coil region" evidence="1">
    <location>
        <begin position="69"/>
        <end position="96"/>
    </location>
</feature>
<dbReference type="SMART" id="SM00421">
    <property type="entry name" value="HTH_LUXR"/>
    <property type="match status" value="1"/>
</dbReference>
<comment type="caution">
    <text evidence="3">The sequence shown here is derived from an EMBL/GenBank/DDBJ whole genome shotgun (WGS) entry which is preliminary data.</text>
</comment>